<gene>
    <name evidence="6" type="ORF">C5167_047150</name>
</gene>
<evidence type="ECO:0000256" key="1">
    <source>
        <dbReference type="ARBA" id="ARBA00005234"/>
    </source>
</evidence>
<dbReference type="PROSITE" id="PS50600">
    <property type="entry name" value="ULP_PROTEASE"/>
    <property type="match status" value="1"/>
</dbReference>
<protein>
    <recommendedName>
        <fullName evidence="5">Ubiquitin-like protease family profile domain-containing protein</fullName>
    </recommendedName>
</protein>
<dbReference type="InterPro" id="IPR038765">
    <property type="entry name" value="Papain-like_cys_pep_sf"/>
</dbReference>
<dbReference type="InterPro" id="IPR003653">
    <property type="entry name" value="Peptidase_C48_C"/>
</dbReference>
<sequence>MMMVLLKPCSDEAFHMDVNVVDEANVEVIVLDSTLKELLFDDFVDSQAIQFSTLQRRMRAALDHQTENPKYNKCAYLDPMAWYAVRNGFQVQIDEIVRKPIEKMELDNLDFLLIPMNISQDPRASRHHWTLLIRKSKKKQWLTRHNKYQRDDYQKQRNQLPGKADYGSPDHKQQQQPENEEDSTSATVKKVKSSSAQRRWMYKCSFNGLCKFFNTHFEKDEESRKKDKTKVWFIELQLKKLMDSPFWNVLKIFINEEIKLKHWARTNDAVVEMVTKYSVAYGKEHAFCFYDSNNNPVVVKSTSEILAVIFGLKKKKIVYSESDTDDELEMPSELINRLQAFNPERTEKSQLYKADIEDFILSIMRAEGEKQTEKDAEDLMNRTCWADLIHSRLMMSIRGHIQNPLKDKVSGCVIHLLYLFAEHNSSMMPKNFGIPRFVRWNLVEISSTIGKNVMSPTLTTPILAEEQKLIQEEYQDNINANDTDTLKQYPYKSEMLKKHWQEDYVELLSRHTGLVNFIEEQEGHMQNMKEEDKEESDVRNESILTLESVFNLTGKLASIGKQKEVAPASVIDLYREEQSGLLNADTTSGLTTPEITTECCRILIDGDCDVLGSPESDERGVKRDSVKNPPKRVENFFKNFETCWQITEQDINCVNNFIHQGDDGADGQWLRCEDFKVLLKKEGVLGMDHINIMLRLMRESNIGICGDWTTIDTYFEGYVNGKPNTRKLKDYENGILPLGGAKPWQKVSMLYGVVNIVDKYHWVARPRHTVDSGGVYAEIKRIANYLKANVIDGDWHIEFIEDCPQQPESSTSCGVYALKVVEHLIRDIDYKLIDKSQILRYRREMAVQFYKKQFLELHDEVMSQLVKHLLFIIPDPDEVMPQLDDEDIFACIYNESNSLNETVNVDDIPEIDDDEEINITCQIQATLASTEEFKDKLVLLLSVTNLNLEIMSEWSSGYDV</sequence>
<proteinExistence type="inferred from homology"/>
<dbReference type="Proteomes" id="UP000316621">
    <property type="component" value="Chromosome 11"/>
</dbReference>
<evidence type="ECO:0000259" key="5">
    <source>
        <dbReference type="PROSITE" id="PS50600"/>
    </source>
</evidence>
<keyword evidence="3" id="KW-0378">Hydrolase</keyword>
<keyword evidence="7" id="KW-1185">Reference proteome</keyword>
<dbReference type="AlphaFoldDB" id="A0A4Y7LFS9"/>
<evidence type="ECO:0000256" key="3">
    <source>
        <dbReference type="ARBA" id="ARBA00022801"/>
    </source>
</evidence>
<organism evidence="6 7">
    <name type="scientific">Papaver somniferum</name>
    <name type="common">Opium poppy</name>
    <dbReference type="NCBI Taxonomy" id="3469"/>
    <lineage>
        <taxon>Eukaryota</taxon>
        <taxon>Viridiplantae</taxon>
        <taxon>Streptophyta</taxon>
        <taxon>Embryophyta</taxon>
        <taxon>Tracheophyta</taxon>
        <taxon>Spermatophyta</taxon>
        <taxon>Magnoliopsida</taxon>
        <taxon>Ranunculales</taxon>
        <taxon>Papaveraceae</taxon>
        <taxon>Papaveroideae</taxon>
        <taxon>Papaver</taxon>
    </lineage>
</organism>
<dbReference type="GO" id="GO:0006508">
    <property type="term" value="P:proteolysis"/>
    <property type="evidence" value="ECO:0007669"/>
    <property type="project" value="UniProtKB-KW"/>
</dbReference>
<dbReference type="Gramene" id="RZC84363">
    <property type="protein sequence ID" value="RZC84363"/>
    <property type="gene ID" value="C5167_047150"/>
</dbReference>
<dbReference type="SUPFAM" id="SSF54001">
    <property type="entry name" value="Cysteine proteinases"/>
    <property type="match status" value="1"/>
</dbReference>
<dbReference type="Gene3D" id="3.40.395.10">
    <property type="entry name" value="Adenoviral Proteinase, Chain A"/>
    <property type="match status" value="1"/>
</dbReference>
<evidence type="ECO:0000256" key="4">
    <source>
        <dbReference type="SAM" id="MobiDB-lite"/>
    </source>
</evidence>
<feature type="region of interest" description="Disordered" evidence="4">
    <location>
        <begin position="142"/>
        <end position="190"/>
    </location>
</feature>
<name>A0A4Y7LFS9_PAPSO</name>
<evidence type="ECO:0000256" key="2">
    <source>
        <dbReference type="ARBA" id="ARBA00022670"/>
    </source>
</evidence>
<reference evidence="6 7" key="1">
    <citation type="journal article" date="2018" name="Science">
        <title>The opium poppy genome and morphinan production.</title>
        <authorList>
            <person name="Guo L."/>
            <person name="Winzer T."/>
            <person name="Yang X."/>
            <person name="Li Y."/>
            <person name="Ning Z."/>
            <person name="He Z."/>
            <person name="Teodor R."/>
            <person name="Lu Y."/>
            <person name="Bowser T.A."/>
            <person name="Graham I.A."/>
            <person name="Ye K."/>
        </authorList>
    </citation>
    <scope>NUCLEOTIDE SEQUENCE [LARGE SCALE GENOMIC DNA]</scope>
    <source>
        <strain evidence="7">cv. HN1</strain>
        <tissue evidence="6">Leaves</tissue>
    </source>
</reference>
<dbReference type="Pfam" id="PF02902">
    <property type="entry name" value="Peptidase_C48"/>
    <property type="match status" value="1"/>
</dbReference>
<dbReference type="EMBL" id="CM010725">
    <property type="protein sequence ID" value="RZC84363.1"/>
    <property type="molecule type" value="Genomic_DNA"/>
</dbReference>
<comment type="similarity">
    <text evidence="1">Belongs to the peptidase C48 family.</text>
</comment>
<evidence type="ECO:0000313" key="6">
    <source>
        <dbReference type="EMBL" id="RZC84363.1"/>
    </source>
</evidence>
<dbReference type="GO" id="GO:0008234">
    <property type="term" value="F:cysteine-type peptidase activity"/>
    <property type="evidence" value="ECO:0007669"/>
    <property type="project" value="InterPro"/>
</dbReference>
<evidence type="ECO:0000313" key="7">
    <source>
        <dbReference type="Proteomes" id="UP000316621"/>
    </source>
</evidence>
<feature type="domain" description="Ubiquitin-like protease family profile" evidence="5">
    <location>
        <begin position="28"/>
        <end position="824"/>
    </location>
</feature>
<accession>A0A4Y7LFS9</accession>
<keyword evidence="2" id="KW-0645">Protease</keyword>